<keyword evidence="2 9" id="KW-0436">Ligase</keyword>
<dbReference type="InterPro" id="IPR012340">
    <property type="entry name" value="NA-bd_OB-fold"/>
</dbReference>
<dbReference type="Pfam" id="PF03120">
    <property type="entry name" value="OB_DNA_ligase"/>
    <property type="match status" value="1"/>
</dbReference>
<dbReference type="InterPro" id="IPR004150">
    <property type="entry name" value="NAD_DNA_ligase_OB"/>
</dbReference>
<dbReference type="InterPro" id="IPR001679">
    <property type="entry name" value="DNA_ligase"/>
</dbReference>
<sequence>MSLLLVLSKRSHGLRNRCTAPAFTTKPSVPFRRTSGRRDSWVNGMISSRTKGKASAFVFSSPSSLLLHPSCRQVHPPCGTSCFLSTATTSTTNQEVSVSQDEDEEDLQEIYQELQWLSAEIRRHDALYYNNNDNDNPQEETSPIITDEDYDALVRREEDICNAYPALLLQWERESGLGKQATRVGGRVGTISQMQQQPSSFQRFQKKRNHLTPMLSLDNVTTQDQLKAWLERLRKRILAANNSQHPAPVTILTEPKLDGLSLSLRYTLQKDSTTTNNPQYQLEWACTRGDGKKGQDVTAPVVEGLKLPTVLALISTVKDKAFTSLPDTLEVRGEVVMPKSTFQQLKEDALHAEEEIAASANHNSTNNQTTAIQKFSNARNAASGILLRKEEEVMGNSTSSTSSPLATHNNNTRALQSKLVFYAYDIAAQDNPEDIEWMQDALATRQQLEAWGFRVPLPMAVTTLDWKPLQGSDGGNVTAEAAQNNTTGDDTLGFEEWTDQNILPMTEYHDGFGRYRQSLAATTTKAADEAAADDDKYQWGDYDMDGCVHKVSHQSLRHVIGNSNRAPRWAVAHKFPAQSAITKLVGIEVQVGRKTGALTPVAILEPIELEGGVTVTRATLHNFQHLQQMLLGSRQCTDIDGDGEMTNTTSDRVNVNLFLATGSKVLVRRAGDVIPQVVQLAEPPKLATADMMANNNSSSWIDLSAPLHCPACGSPTIADAPTSRAETGGQVVRCGGPQLLCAPRAVGALVHAFSRDALDVSGLSEARIQQLSMLNSSKSDEGTANDTTLAMNASLVKLQFPSDIFKIAQNPEAVEVIANLPGWGPKSAQNLANAANQVARNGVSLARFIYSLAIRYAGVHSSKIVATAYGNVDAFLQAMDEASESSVDTADAGNQPFAILADKSNTVNKGIGPSLLSSLVEFSREPELVAAAKELASVIKVHDDEDFSDAGILSTKSSDDSDATKPLQGLKVVFTGSLGSANLTRKEAQALAMSMGAKSTPGTISKATDLVVVGEKAGGKKLESARNLGIRIIDLKQFMSLARDNQ</sequence>
<dbReference type="Pfam" id="PF00533">
    <property type="entry name" value="BRCT"/>
    <property type="match status" value="1"/>
</dbReference>
<evidence type="ECO:0000256" key="2">
    <source>
        <dbReference type="ARBA" id="ARBA00022598"/>
    </source>
</evidence>
<dbReference type="SUPFAM" id="SSF52113">
    <property type="entry name" value="BRCT domain"/>
    <property type="match status" value="1"/>
</dbReference>
<dbReference type="SMART" id="SM00532">
    <property type="entry name" value="LIGANc"/>
    <property type="match status" value="1"/>
</dbReference>
<dbReference type="Proteomes" id="UP001153069">
    <property type="component" value="Unassembled WGS sequence"/>
</dbReference>
<dbReference type="Gene3D" id="1.10.287.610">
    <property type="entry name" value="Helix hairpin bin"/>
    <property type="match status" value="1"/>
</dbReference>
<dbReference type="EC" id="6.5.1.2" evidence="1"/>
<gene>
    <name evidence="9" type="ORF">SEMRO_966_G225710.1</name>
</gene>
<evidence type="ECO:0000256" key="7">
    <source>
        <dbReference type="ARBA" id="ARBA00034005"/>
    </source>
</evidence>
<proteinExistence type="inferred from homology"/>
<feature type="domain" description="BRCT" evidence="8">
    <location>
        <begin position="962"/>
        <end position="1046"/>
    </location>
</feature>
<evidence type="ECO:0000256" key="6">
    <source>
        <dbReference type="ARBA" id="ARBA00023027"/>
    </source>
</evidence>
<dbReference type="InterPro" id="IPR010994">
    <property type="entry name" value="RuvA_2-like"/>
</dbReference>
<evidence type="ECO:0000256" key="1">
    <source>
        <dbReference type="ARBA" id="ARBA00012722"/>
    </source>
</evidence>
<organism evidence="9 10">
    <name type="scientific">Seminavis robusta</name>
    <dbReference type="NCBI Taxonomy" id="568900"/>
    <lineage>
        <taxon>Eukaryota</taxon>
        <taxon>Sar</taxon>
        <taxon>Stramenopiles</taxon>
        <taxon>Ochrophyta</taxon>
        <taxon>Bacillariophyta</taxon>
        <taxon>Bacillariophyceae</taxon>
        <taxon>Bacillariophycidae</taxon>
        <taxon>Naviculales</taxon>
        <taxon>Naviculaceae</taxon>
        <taxon>Seminavis</taxon>
    </lineage>
</organism>
<dbReference type="EMBL" id="CAICTM010000964">
    <property type="protein sequence ID" value="CAB9518826.1"/>
    <property type="molecule type" value="Genomic_DNA"/>
</dbReference>
<evidence type="ECO:0000259" key="8">
    <source>
        <dbReference type="PROSITE" id="PS50172"/>
    </source>
</evidence>
<dbReference type="GO" id="GO:0046872">
    <property type="term" value="F:metal ion binding"/>
    <property type="evidence" value="ECO:0007669"/>
    <property type="project" value="UniProtKB-KW"/>
</dbReference>
<dbReference type="InterPro" id="IPR001357">
    <property type="entry name" value="BRCT_dom"/>
</dbReference>
<dbReference type="SUPFAM" id="SSF50249">
    <property type="entry name" value="Nucleic acid-binding proteins"/>
    <property type="match status" value="1"/>
</dbReference>
<keyword evidence="5" id="KW-0862">Zinc</keyword>
<comment type="catalytic activity">
    <reaction evidence="7">
        <text>NAD(+) + (deoxyribonucleotide)n-3'-hydroxyl + 5'-phospho-(deoxyribonucleotide)m = (deoxyribonucleotide)n+m + AMP + beta-nicotinamide D-nucleotide.</text>
        <dbReference type="EC" id="6.5.1.2"/>
    </reaction>
</comment>
<dbReference type="SMART" id="SM00292">
    <property type="entry name" value="BRCT"/>
    <property type="match status" value="1"/>
</dbReference>
<dbReference type="Pfam" id="PF01653">
    <property type="entry name" value="DNA_ligase_aden"/>
    <property type="match status" value="2"/>
</dbReference>
<keyword evidence="10" id="KW-1185">Reference proteome</keyword>
<keyword evidence="3" id="KW-0235">DNA replication</keyword>
<reference evidence="9" key="1">
    <citation type="submission" date="2020-06" db="EMBL/GenBank/DDBJ databases">
        <authorList>
            <consortium name="Plant Systems Biology data submission"/>
        </authorList>
    </citation>
    <scope>NUCLEOTIDE SEQUENCE</scope>
    <source>
        <strain evidence="9">D6</strain>
    </source>
</reference>
<keyword evidence="4" id="KW-0479">Metal-binding</keyword>
<dbReference type="InterPro" id="IPR013839">
    <property type="entry name" value="DNAligase_adenylation"/>
</dbReference>
<evidence type="ECO:0000256" key="5">
    <source>
        <dbReference type="ARBA" id="ARBA00022833"/>
    </source>
</evidence>
<dbReference type="SUPFAM" id="SSF47781">
    <property type="entry name" value="RuvA domain 2-like"/>
    <property type="match status" value="1"/>
</dbReference>
<name>A0A9N8ECD0_9STRA</name>
<comment type="caution">
    <text evidence="9">The sequence shown here is derived from an EMBL/GenBank/DDBJ whole genome shotgun (WGS) entry which is preliminary data.</text>
</comment>
<dbReference type="InterPro" id="IPR036420">
    <property type="entry name" value="BRCT_dom_sf"/>
</dbReference>
<dbReference type="InterPro" id="IPR013840">
    <property type="entry name" value="DNAligase_N"/>
</dbReference>
<evidence type="ECO:0000313" key="9">
    <source>
        <dbReference type="EMBL" id="CAB9518826.1"/>
    </source>
</evidence>
<evidence type="ECO:0000313" key="10">
    <source>
        <dbReference type="Proteomes" id="UP001153069"/>
    </source>
</evidence>
<dbReference type="Gene3D" id="2.40.50.140">
    <property type="entry name" value="Nucleic acid-binding proteins"/>
    <property type="match status" value="1"/>
</dbReference>
<dbReference type="GO" id="GO:0003911">
    <property type="term" value="F:DNA ligase (NAD+) activity"/>
    <property type="evidence" value="ECO:0007669"/>
    <property type="project" value="UniProtKB-EC"/>
</dbReference>
<dbReference type="GO" id="GO:0006260">
    <property type="term" value="P:DNA replication"/>
    <property type="evidence" value="ECO:0007669"/>
    <property type="project" value="UniProtKB-KW"/>
</dbReference>
<dbReference type="PROSITE" id="PS50172">
    <property type="entry name" value="BRCT"/>
    <property type="match status" value="1"/>
</dbReference>
<dbReference type="Gene3D" id="1.10.150.20">
    <property type="entry name" value="5' to 3' exonuclease, C-terminal subdomain"/>
    <property type="match status" value="2"/>
</dbReference>
<dbReference type="HAMAP" id="MF_01588">
    <property type="entry name" value="DNA_ligase_A"/>
    <property type="match status" value="1"/>
</dbReference>
<dbReference type="Gene3D" id="3.30.1490.70">
    <property type="match status" value="1"/>
</dbReference>
<accession>A0A9N8ECD0</accession>
<evidence type="ECO:0000256" key="3">
    <source>
        <dbReference type="ARBA" id="ARBA00022705"/>
    </source>
</evidence>
<dbReference type="CDD" id="cd17748">
    <property type="entry name" value="BRCT_DNA_ligase_like"/>
    <property type="match status" value="1"/>
</dbReference>
<keyword evidence="6" id="KW-0520">NAD</keyword>
<dbReference type="OrthoDB" id="19145at2759"/>
<dbReference type="Gene3D" id="3.40.50.10190">
    <property type="entry name" value="BRCT domain"/>
    <property type="match status" value="1"/>
</dbReference>
<evidence type="ECO:0000256" key="4">
    <source>
        <dbReference type="ARBA" id="ARBA00022723"/>
    </source>
</evidence>
<dbReference type="AlphaFoldDB" id="A0A9N8ECD0"/>
<dbReference type="GO" id="GO:0006281">
    <property type="term" value="P:DNA repair"/>
    <property type="evidence" value="ECO:0007669"/>
    <property type="project" value="InterPro"/>
</dbReference>
<dbReference type="SUPFAM" id="SSF56091">
    <property type="entry name" value="DNA ligase/mRNA capping enzyme, catalytic domain"/>
    <property type="match status" value="2"/>
</dbReference>
<protein>
    <recommendedName>
        <fullName evidence="1">DNA ligase (NAD(+))</fullName>
        <ecNumber evidence="1">6.5.1.2</ecNumber>
    </recommendedName>
</protein>
<dbReference type="Gene3D" id="3.30.470.30">
    <property type="entry name" value="DNA ligase/mRNA capping enzyme"/>
    <property type="match status" value="1"/>
</dbReference>